<feature type="transmembrane region" description="Helical" evidence="1">
    <location>
        <begin position="47"/>
        <end position="66"/>
    </location>
</feature>
<dbReference type="Pfam" id="PF13061">
    <property type="entry name" value="DUF3923"/>
    <property type="match status" value="1"/>
</dbReference>
<reference evidence="2 3" key="1">
    <citation type="journal article" date="2015" name="Genome Announc.">
        <title>Expanding the biotechnology potential of lactobacilli through comparative genomics of 213 strains and associated genera.</title>
        <authorList>
            <person name="Sun Z."/>
            <person name="Harris H.M."/>
            <person name="McCann A."/>
            <person name="Guo C."/>
            <person name="Argimon S."/>
            <person name="Zhang W."/>
            <person name="Yang X."/>
            <person name="Jeffery I.B."/>
            <person name="Cooney J.C."/>
            <person name="Kagawa T.F."/>
            <person name="Liu W."/>
            <person name="Song Y."/>
            <person name="Salvetti E."/>
            <person name="Wrobel A."/>
            <person name="Rasinkangas P."/>
            <person name="Parkhill J."/>
            <person name="Rea M.C."/>
            <person name="O'Sullivan O."/>
            <person name="Ritari J."/>
            <person name="Douillard F.P."/>
            <person name="Paul Ross R."/>
            <person name="Yang R."/>
            <person name="Briner A.E."/>
            <person name="Felis G.E."/>
            <person name="de Vos W.M."/>
            <person name="Barrangou R."/>
            <person name="Klaenhammer T.R."/>
            <person name="Caufield P.W."/>
            <person name="Cui Y."/>
            <person name="Zhang H."/>
            <person name="O'Toole P.W."/>
        </authorList>
    </citation>
    <scope>NUCLEOTIDE SEQUENCE [LARGE SCALE GENOMIC DNA]</scope>
    <source>
        <strain evidence="2 3">DSM 14857</strain>
    </source>
</reference>
<keyword evidence="1" id="KW-1133">Transmembrane helix</keyword>
<dbReference type="InterPro" id="IPR025037">
    <property type="entry name" value="DUF3923"/>
</dbReference>
<keyword evidence="1" id="KW-0812">Transmembrane</keyword>
<dbReference type="AlphaFoldDB" id="A0A0R1SC04"/>
<keyword evidence="3" id="KW-1185">Reference proteome</keyword>
<protein>
    <submittedName>
        <fullName evidence="2">Uncharacterized protein</fullName>
    </submittedName>
</protein>
<dbReference type="Proteomes" id="UP000051647">
    <property type="component" value="Unassembled WGS sequence"/>
</dbReference>
<accession>A0A0R1SC04</accession>
<dbReference type="RefSeq" id="WP_010625208.1">
    <property type="nucleotide sequence ID" value="NZ_AZFA01000008.1"/>
</dbReference>
<proteinExistence type="predicted"/>
<comment type="caution">
    <text evidence="2">The sequence shown here is derived from an EMBL/GenBank/DDBJ whole genome shotgun (WGS) entry which is preliminary data.</text>
</comment>
<evidence type="ECO:0000313" key="2">
    <source>
        <dbReference type="EMBL" id="KRL67094.1"/>
    </source>
</evidence>
<dbReference type="EMBL" id="AZFA01000008">
    <property type="protein sequence ID" value="KRL67094.1"/>
    <property type="molecule type" value="Genomic_DNA"/>
</dbReference>
<sequence length="77" mass="9090">MNFKLWWTLNAFWAIVFVTVFIYIMVRKMTITGPVQVYQMRMVALAIEGYFLGIIGVAQVLLYHYIKSKSKHDKKND</sequence>
<feature type="transmembrane region" description="Helical" evidence="1">
    <location>
        <begin position="6"/>
        <end position="26"/>
    </location>
</feature>
<keyword evidence="1" id="KW-0472">Membrane</keyword>
<dbReference type="OrthoDB" id="2413843at2"/>
<organism evidence="2 3">
    <name type="scientific">Companilactobacillus versmoldensis DSM 14857 = KCTC 3814</name>
    <dbReference type="NCBI Taxonomy" id="1423815"/>
    <lineage>
        <taxon>Bacteria</taxon>
        <taxon>Bacillati</taxon>
        <taxon>Bacillota</taxon>
        <taxon>Bacilli</taxon>
        <taxon>Lactobacillales</taxon>
        <taxon>Lactobacillaceae</taxon>
        <taxon>Companilactobacillus</taxon>
    </lineage>
</organism>
<evidence type="ECO:0000256" key="1">
    <source>
        <dbReference type="SAM" id="Phobius"/>
    </source>
</evidence>
<evidence type="ECO:0000313" key="3">
    <source>
        <dbReference type="Proteomes" id="UP000051647"/>
    </source>
</evidence>
<gene>
    <name evidence="2" type="ORF">FC27_GL002215</name>
</gene>
<dbReference type="PATRIC" id="fig|1423815.3.peg.2273"/>
<name>A0A0R1SC04_9LACO</name>